<dbReference type="EMBL" id="BGPR01000165">
    <property type="protein sequence ID" value="GBM01136.1"/>
    <property type="molecule type" value="Genomic_DNA"/>
</dbReference>
<accession>A0A4Y2CB97</accession>
<keyword evidence="2" id="KW-1185">Reference proteome</keyword>
<dbReference type="Gene3D" id="3.30.420.10">
    <property type="entry name" value="Ribonuclease H-like superfamily/Ribonuclease H"/>
    <property type="match status" value="1"/>
</dbReference>
<protein>
    <recommendedName>
        <fullName evidence="3">Histone-lysine N-methyltransferase SETMAR</fullName>
    </recommendedName>
</protein>
<evidence type="ECO:0000313" key="1">
    <source>
        <dbReference type="EMBL" id="GBM01136.1"/>
    </source>
</evidence>
<sequence>MLIREILLHHDNTRPHTARLTQDKIENFLWKHPSYSPNLPPINFHLFGQLKIHLNGKRFATDADTQREIHKWLRQQFKDFYTAGIGRLIKI</sequence>
<proteinExistence type="predicted"/>
<dbReference type="AlphaFoldDB" id="A0A4Y2CB97"/>
<reference evidence="1 2" key="1">
    <citation type="journal article" date="2019" name="Sci. Rep.">
        <title>Orb-weaving spider Araneus ventricosus genome elucidates the spidroin gene catalogue.</title>
        <authorList>
            <person name="Kono N."/>
            <person name="Nakamura H."/>
            <person name="Ohtoshi R."/>
            <person name="Moran D.A.P."/>
            <person name="Shinohara A."/>
            <person name="Yoshida Y."/>
            <person name="Fujiwara M."/>
            <person name="Mori M."/>
            <person name="Tomita M."/>
            <person name="Arakawa K."/>
        </authorList>
    </citation>
    <scope>NUCLEOTIDE SEQUENCE [LARGE SCALE GENOMIC DNA]</scope>
</reference>
<organism evidence="1 2">
    <name type="scientific">Araneus ventricosus</name>
    <name type="common">Orbweaver spider</name>
    <name type="synonym">Epeira ventricosa</name>
    <dbReference type="NCBI Taxonomy" id="182803"/>
    <lineage>
        <taxon>Eukaryota</taxon>
        <taxon>Metazoa</taxon>
        <taxon>Ecdysozoa</taxon>
        <taxon>Arthropoda</taxon>
        <taxon>Chelicerata</taxon>
        <taxon>Arachnida</taxon>
        <taxon>Araneae</taxon>
        <taxon>Araneomorphae</taxon>
        <taxon>Entelegynae</taxon>
        <taxon>Araneoidea</taxon>
        <taxon>Araneidae</taxon>
        <taxon>Araneus</taxon>
    </lineage>
</organism>
<evidence type="ECO:0008006" key="3">
    <source>
        <dbReference type="Google" id="ProtNLM"/>
    </source>
</evidence>
<dbReference type="Proteomes" id="UP000499080">
    <property type="component" value="Unassembled WGS sequence"/>
</dbReference>
<gene>
    <name evidence="1" type="ORF">AVEN_27236_1</name>
</gene>
<name>A0A4Y2CB97_ARAVE</name>
<dbReference type="GO" id="GO:0003676">
    <property type="term" value="F:nucleic acid binding"/>
    <property type="evidence" value="ECO:0007669"/>
    <property type="project" value="InterPro"/>
</dbReference>
<evidence type="ECO:0000313" key="2">
    <source>
        <dbReference type="Proteomes" id="UP000499080"/>
    </source>
</evidence>
<dbReference type="InterPro" id="IPR052709">
    <property type="entry name" value="Transposase-MT_Hybrid"/>
</dbReference>
<dbReference type="OrthoDB" id="10042427at2759"/>
<dbReference type="InterPro" id="IPR036397">
    <property type="entry name" value="RNaseH_sf"/>
</dbReference>
<dbReference type="PANTHER" id="PTHR46060">
    <property type="entry name" value="MARINER MOS1 TRANSPOSASE-LIKE PROTEIN"/>
    <property type="match status" value="1"/>
</dbReference>
<dbReference type="PANTHER" id="PTHR46060:SF1">
    <property type="entry name" value="MARINER MOS1 TRANSPOSASE-LIKE PROTEIN"/>
    <property type="match status" value="1"/>
</dbReference>
<comment type="caution">
    <text evidence="1">The sequence shown here is derived from an EMBL/GenBank/DDBJ whole genome shotgun (WGS) entry which is preliminary data.</text>
</comment>